<protein>
    <recommendedName>
        <fullName evidence="2">Acyl-CoA dehydrogenase/oxidase C-terminal domain-containing protein</fullName>
    </recommendedName>
</protein>
<dbReference type="InterPro" id="IPR036250">
    <property type="entry name" value="AcylCo_DH-like_C"/>
</dbReference>
<organism evidence="3 4">
    <name type="scientific">Fusarium redolens</name>
    <dbReference type="NCBI Taxonomy" id="48865"/>
    <lineage>
        <taxon>Eukaryota</taxon>
        <taxon>Fungi</taxon>
        <taxon>Dikarya</taxon>
        <taxon>Ascomycota</taxon>
        <taxon>Pezizomycotina</taxon>
        <taxon>Sordariomycetes</taxon>
        <taxon>Hypocreomycetidae</taxon>
        <taxon>Hypocreales</taxon>
        <taxon>Nectriaceae</taxon>
        <taxon>Fusarium</taxon>
        <taxon>Fusarium redolens species complex</taxon>
    </lineage>
</organism>
<dbReference type="Gene3D" id="2.40.110.10">
    <property type="entry name" value="Butyryl-CoA Dehydrogenase, subunit A, domain 2"/>
    <property type="match status" value="1"/>
</dbReference>
<dbReference type="RefSeq" id="XP_046045679.1">
    <property type="nucleotide sequence ID" value="XM_046200718.1"/>
</dbReference>
<sequence>MVGDRSRARTYLHVRERRTEEKVSRPFPQFTGRLASLGFSVPGGIANYIQDEGCVGIQTFSEIKGNEIIISGGKLWASNSGGWDFGGPSVLCLLCRFKKIGPPKDSLGFTVITKREFEADIKGALSNCIYRVRYARWCWCCWLDGIFFCHTHKLVTAKKRGGPSPTIKYQSIGDLLFSMKMPEETTRYLAWKACHYLGTTGETEMAYQAKVYGSENAIQSVLEGMQALGVTAYDCTQPYGLMMEDALCLPLPEGSNVRVRRHQIQRIFVQPGHDPESFITRTLE</sequence>
<evidence type="ECO:0000256" key="1">
    <source>
        <dbReference type="ARBA" id="ARBA00022630"/>
    </source>
</evidence>
<dbReference type="Proteomes" id="UP000720189">
    <property type="component" value="Unassembled WGS sequence"/>
</dbReference>
<dbReference type="InterPro" id="IPR046373">
    <property type="entry name" value="Acyl-CoA_Oxase/DH_mid-dom_sf"/>
</dbReference>
<dbReference type="Pfam" id="PF00441">
    <property type="entry name" value="Acyl-CoA_dh_1"/>
    <property type="match status" value="1"/>
</dbReference>
<evidence type="ECO:0000313" key="4">
    <source>
        <dbReference type="Proteomes" id="UP000720189"/>
    </source>
</evidence>
<dbReference type="AlphaFoldDB" id="A0A9P9GE18"/>
<comment type="caution">
    <text evidence="3">The sequence shown here is derived from an EMBL/GenBank/DDBJ whole genome shotgun (WGS) entry which is preliminary data.</text>
</comment>
<dbReference type="SUPFAM" id="SSF47203">
    <property type="entry name" value="Acyl-CoA dehydrogenase C-terminal domain-like"/>
    <property type="match status" value="1"/>
</dbReference>
<evidence type="ECO:0000259" key="2">
    <source>
        <dbReference type="Pfam" id="PF00441"/>
    </source>
</evidence>
<dbReference type="Gene3D" id="1.20.140.10">
    <property type="entry name" value="Butyryl-CoA Dehydrogenase, subunit A, domain 3"/>
    <property type="match status" value="1"/>
</dbReference>
<evidence type="ECO:0000313" key="3">
    <source>
        <dbReference type="EMBL" id="KAH7237820.1"/>
    </source>
</evidence>
<keyword evidence="4" id="KW-1185">Reference proteome</keyword>
<proteinExistence type="predicted"/>
<dbReference type="InterPro" id="IPR009075">
    <property type="entry name" value="AcylCo_DH/oxidase_C"/>
</dbReference>
<dbReference type="EMBL" id="JAGMUX010000015">
    <property type="protein sequence ID" value="KAH7237820.1"/>
    <property type="molecule type" value="Genomic_DNA"/>
</dbReference>
<dbReference type="GO" id="GO:0016627">
    <property type="term" value="F:oxidoreductase activity, acting on the CH-CH group of donors"/>
    <property type="evidence" value="ECO:0007669"/>
    <property type="project" value="InterPro"/>
</dbReference>
<name>A0A9P9GE18_FUSRE</name>
<dbReference type="OrthoDB" id="10016597at2759"/>
<accession>A0A9P9GE18</accession>
<gene>
    <name evidence="3" type="ORF">BKA55DRAFT_707609</name>
</gene>
<dbReference type="GeneID" id="70230672"/>
<feature type="domain" description="Acyl-CoA dehydrogenase/oxidase C-terminal" evidence="2">
    <location>
        <begin position="151"/>
        <end position="258"/>
    </location>
</feature>
<reference evidence="3" key="1">
    <citation type="journal article" date="2021" name="Nat. Commun.">
        <title>Genetic determinants of endophytism in the Arabidopsis root mycobiome.</title>
        <authorList>
            <person name="Mesny F."/>
            <person name="Miyauchi S."/>
            <person name="Thiergart T."/>
            <person name="Pickel B."/>
            <person name="Atanasova L."/>
            <person name="Karlsson M."/>
            <person name="Huettel B."/>
            <person name="Barry K.W."/>
            <person name="Haridas S."/>
            <person name="Chen C."/>
            <person name="Bauer D."/>
            <person name="Andreopoulos W."/>
            <person name="Pangilinan J."/>
            <person name="LaButti K."/>
            <person name="Riley R."/>
            <person name="Lipzen A."/>
            <person name="Clum A."/>
            <person name="Drula E."/>
            <person name="Henrissat B."/>
            <person name="Kohler A."/>
            <person name="Grigoriev I.V."/>
            <person name="Martin F.M."/>
            <person name="Hacquard S."/>
        </authorList>
    </citation>
    <scope>NUCLEOTIDE SEQUENCE</scope>
    <source>
        <strain evidence="3">MPI-CAGE-AT-0023</strain>
    </source>
</reference>
<keyword evidence="1" id="KW-0285">Flavoprotein</keyword>